<name>A0A438B980_9NOCA</name>
<dbReference type="InterPro" id="IPR029069">
    <property type="entry name" value="HotDog_dom_sf"/>
</dbReference>
<dbReference type="SUPFAM" id="SSF54637">
    <property type="entry name" value="Thioesterase/thiol ester dehydrase-isomerase"/>
    <property type="match status" value="1"/>
</dbReference>
<evidence type="ECO:0000313" key="2">
    <source>
        <dbReference type="Proteomes" id="UP000286208"/>
    </source>
</evidence>
<dbReference type="EMBL" id="RKLP01000012">
    <property type="protein sequence ID" value="RVW07534.1"/>
    <property type="molecule type" value="Genomic_DNA"/>
</dbReference>
<gene>
    <name evidence="1" type="ORF">EGT67_21455</name>
</gene>
<sequence>MAGLAPDGARFMMRNTFTRADGTVAATVTSTGGWLDLAQRRLTSPPGDLHRMLRDLAPTEDFTELTTPLAKR</sequence>
<keyword evidence="2" id="KW-1185">Reference proteome</keyword>
<reference evidence="1 2" key="1">
    <citation type="submission" date="2018-11" db="EMBL/GenBank/DDBJ databases">
        <title>Rhodococcus spongicola sp. nov. and Rhodococcus xishaensis sp. nov. from marine sponges.</title>
        <authorList>
            <person name="Li L."/>
            <person name="Lin H.W."/>
        </authorList>
    </citation>
    <scope>NUCLEOTIDE SEQUENCE [LARGE SCALE GENOMIC DNA]</scope>
    <source>
        <strain evidence="1 2">CCTCC AB2014297</strain>
    </source>
</reference>
<evidence type="ECO:0000313" key="1">
    <source>
        <dbReference type="EMBL" id="RVW07534.1"/>
    </source>
</evidence>
<accession>A0A438B980</accession>
<comment type="caution">
    <text evidence="1">The sequence shown here is derived from an EMBL/GenBank/DDBJ whole genome shotgun (WGS) entry which is preliminary data.</text>
</comment>
<dbReference type="AlphaFoldDB" id="A0A438B980"/>
<proteinExistence type="predicted"/>
<dbReference type="Proteomes" id="UP000286208">
    <property type="component" value="Unassembled WGS sequence"/>
</dbReference>
<dbReference type="Gene3D" id="3.10.129.10">
    <property type="entry name" value="Hotdog Thioesterase"/>
    <property type="match status" value="1"/>
</dbReference>
<organism evidence="1 2">
    <name type="scientific">Prescottella agglutinans</name>
    <dbReference type="NCBI Taxonomy" id="1644129"/>
    <lineage>
        <taxon>Bacteria</taxon>
        <taxon>Bacillati</taxon>
        <taxon>Actinomycetota</taxon>
        <taxon>Actinomycetes</taxon>
        <taxon>Mycobacteriales</taxon>
        <taxon>Nocardiaceae</taxon>
        <taxon>Prescottella</taxon>
    </lineage>
</organism>
<protein>
    <submittedName>
        <fullName evidence="1">Uncharacterized protein</fullName>
    </submittedName>
</protein>